<dbReference type="Gene3D" id="3.90.70.10">
    <property type="entry name" value="Cysteine proteinases"/>
    <property type="match status" value="2"/>
</dbReference>
<evidence type="ECO:0000256" key="5">
    <source>
        <dbReference type="ARBA" id="ARBA00022801"/>
    </source>
</evidence>
<dbReference type="EC" id="3.4.19.12" evidence="7"/>
<dbReference type="InterPro" id="IPR028889">
    <property type="entry name" value="USP"/>
</dbReference>
<dbReference type="GO" id="GO:0006508">
    <property type="term" value="P:proteolysis"/>
    <property type="evidence" value="ECO:0007669"/>
    <property type="project" value="UniProtKB-KW"/>
</dbReference>
<feature type="domain" description="DUSP" evidence="10">
    <location>
        <begin position="15"/>
        <end position="150"/>
    </location>
</feature>
<dbReference type="InterPro" id="IPR018200">
    <property type="entry name" value="USP_CS"/>
</dbReference>
<dbReference type="AlphaFoldDB" id="A0A7S1FB39"/>
<feature type="region of interest" description="Disordered" evidence="8">
    <location>
        <begin position="62"/>
        <end position="100"/>
    </location>
</feature>
<dbReference type="InterPro" id="IPR038765">
    <property type="entry name" value="Papain-like_cys_pep_sf"/>
</dbReference>
<sequence length="866" mass="97939">MEEDTGIPPAPAASVATYQEHQLYRELEQKFQQEGLEAGQHYYLINRKWQIEWLQWVGHNSTRSPSMGCSPDPDVDMDGLGSPSGRNRSSFTKERPGPIDNAVLLEAPSSQGRLRRNILEKTDYEIISKELWDLLFSWYGGGPPIKRRANEQSGGTVMVELFHLTVNLYLSSDPLQPTTMIESKMTTVAVFKRRACEELGVDFDKVRIWDYFNKKRFANLEEKMDKSLDDCRIFEDNDILLELQNEDGTWPSLPDEQPRASYSGGSFWTSQSDNADDVPTLGTPLRKGAVGLRNLGNTCFMNSSLQCLSNVPELRDFFVSDKYKPLMNPGAFKTKGKLAESFSKLLSQMWGESTIEVAPRNFKWQIGQFAEQFAGYGQQDSMEFVEYLLDGLKEDVNKVREKPYVEIKEADGREDVVVAEERKIAYQMRNNSFIDDLFMGLFKSTVTCPSSTCGRVSVTFDPFLSVKLSLSSAVEDRTTSFEVTVVPRASSASSIRRHKASVMKFGNVGDIIDAVAKEAGFDPKDCILTEIFSKKIYKFFELTDAVDSIRSNDILVLYELEDAAAFQVSSEHRCGDKCGVVIQHRQQRSMNSHQELLGIPLITCVNKRIEARELIDDVKLEVERRIGQFNDASWKLYRTSDRHNIERCRDCIKPDDGHLTFESRQYLVVEWDDSAVVPEALSRLLEGITGGSSGSTGSAVGRAGSVELGTCFQMFTETDKLSAMDAWYCNRCKELREAYKKMEFWTLPPVLVLQLKRFTYTQFSRDRLDTAVVYPLEGLDLGPHVLHDDGESQLFDLLSVSKHMGGLGGGHYVAYARSSEDGCWYYYDDTSVSKVRPEDVASQQVGAYVLFYLRRSHRPTTWGAPA</sequence>
<dbReference type="GO" id="GO:0016579">
    <property type="term" value="P:protein deubiquitination"/>
    <property type="evidence" value="ECO:0007669"/>
    <property type="project" value="InterPro"/>
</dbReference>
<dbReference type="PROSITE" id="PS51283">
    <property type="entry name" value="DUSP"/>
    <property type="match status" value="1"/>
</dbReference>
<feature type="domain" description="USP" evidence="9">
    <location>
        <begin position="290"/>
        <end position="855"/>
    </location>
</feature>
<dbReference type="SUPFAM" id="SSF143791">
    <property type="entry name" value="DUSP-like"/>
    <property type="match status" value="1"/>
</dbReference>
<evidence type="ECO:0000256" key="2">
    <source>
        <dbReference type="ARBA" id="ARBA00009085"/>
    </source>
</evidence>
<protein>
    <recommendedName>
        <fullName evidence="7">Ubiquitin carboxyl-terminal hydrolase</fullName>
        <ecNumber evidence="7">3.4.19.12</ecNumber>
    </recommendedName>
</protein>
<dbReference type="PROSITE" id="PS00972">
    <property type="entry name" value="USP_1"/>
    <property type="match status" value="1"/>
</dbReference>
<keyword evidence="5 7" id="KW-0378">Hydrolase</keyword>
<gene>
    <name evidence="11" type="ORF">NSCI0253_LOCUS30861</name>
</gene>
<evidence type="ECO:0000256" key="7">
    <source>
        <dbReference type="RuleBase" id="RU366025"/>
    </source>
</evidence>
<evidence type="ECO:0000259" key="9">
    <source>
        <dbReference type="PROSITE" id="PS50235"/>
    </source>
</evidence>
<proteinExistence type="inferred from homology"/>
<dbReference type="InterPro" id="IPR035927">
    <property type="entry name" value="DUSP-like_sf"/>
</dbReference>
<dbReference type="EMBL" id="HBFQ01043597">
    <property type="protein sequence ID" value="CAD8856509.1"/>
    <property type="molecule type" value="Transcribed_RNA"/>
</dbReference>
<dbReference type="PROSITE" id="PS00973">
    <property type="entry name" value="USP_2"/>
    <property type="match status" value="1"/>
</dbReference>
<evidence type="ECO:0000259" key="10">
    <source>
        <dbReference type="PROSITE" id="PS51283"/>
    </source>
</evidence>
<dbReference type="PANTHER" id="PTHR21646:SF24">
    <property type="entry name" value="UBIQUITIN CARBOXYL-TERMINAL HYDROLASE"/>
    <property type="match status" value="1"/>
</dbReference>
<comment type="catalytic activity">
    <reaction evidence="1 7">
        <text>Thiol-dependent hydrolysis of ester, thioester, amide, peptide and isopeptide bonds formed by the C-terminal Gly of ubiquitin (a 76-residue protein attached to proteins as an intracellular targeting signal).</text>
        <dbReference type="EC" id="3.4.19.12"/>
    </reaction>
</comment>
<dbReference type="InterPro" id="IPR006615">
    <property type="entry name" value="Pept_C19_DUSP"/>
</dbReference>
<keyword evidence="4 7" id="KW-0833">Ubl conjugation pathway</keyword>
<evidence type="ECO:0000313" key="11">
    <source>
        <dbReference type="EMBL" id="CAD8856509.1"/>
    </source>
</evidence>
<dbReference type="Gene3D" id="3.10.20.90">
    <property type="entry name" value="Phosphatidylinositol 3-kinase Catalytic Subunit, Chain A, domain 1"/>
    <property type="match status" value="1"/>
</dbReference>
<comment type="similarity">
    <text evidence="2 7">Belongs to the peptidase C19 family.</text>
</comment>
<dbReference type="SUPFAM" id="SSF54001">
    <property type="entry name" value="Cysteine proteinases"/>
    <property type="match status" value="1"/>
</dbReference>
<accession>A0A7S1FB39</accession>
<dbReference type="InterPro" id="IPR050185">
    <property type="entry name" value="Ub_carboxyl-term_hydrolase"/>
</dbReference>
<keyword evidence="6 7" id="KW-0788">Thiol protease</keyword>
<dbReference type="Pfam" id="PF06337">
    <property type="entry name" value="DUSP"/>
    <property type="match status" value="1"/>
</dbReference>
<dbReference type="SMART" id="SM00695">
    <property type="entry name" value="DUSP"/>
    <property type="match status" value="1"/>
</dbReference>
<dbReference type="Gene3D" id="3.30.2230.10">
    <property type="entry name" value="DUSP-like"/>
    <property type="match status" value="1"/>
</dbReference>
<evidence type="ECO:0000256" key="1">
    <source>
        <dbReference type="ARBA" id="ARBA00000707"/>
    </source>
</evidence>
<dbReference type="PANTHER" id="PTHR21646">
    <property type="entry name" value="UBIQUITIN CARBOXYL-TERMINAL HYDROLASE"/>
    <property type="match status" value="1"/>
</dbReference>
<dbReference type="GO" id="GO:0004843">
    <property type="term" value="F:cysteine-type deubiquitinase activity"/>
    <property type="evidence" value="ECO:0007669"/>
    <property type="project" value="UniProtKB-UniRule"/>
</dbReference>
<dbReference type="CDD" id="cd02674">
    <property type="entry name" value="Peptidase_C19R"/>
    <property type="match status" value="1"/>
</dbReference>
<evidence type="ECO:0000256" key="6">
    <source>
        <dbReference type="ARBA" id="ARBA00022807"/>
    </source>
</evidence>
<evidence type="ECO:0000256" key="8">
    <source>
        <dbReference type="SAM" id="MobiDB-lite"/>
    </source>
</evidence>
<reference evidence="11" key="1">
    <citation type="submission" date="2021-01" db="EMBL/GenBank/DDBJ databases">
        <authorList>
            <person name="Corre E."/>
            <person name="Pelletier E."/>
            <person name="Niang G."/>
            <person name="Scheremetjew M."/>
            <person name="Finn R."/>
            <person name="Kale V."/>
            <person name="Holt S."/>
            <person name="Cochrane G."/>
            <person name="Meng A."/>
            <person name="Brown T."/>
            <person name="Cohen L."/>
        </authorList>
    </citation>
    <scope>NUCLEOTIDE SEQUENCE</scope>
</reference>
<dbReference type="PROSITE" id="PS50235">
    <property type="entry name" value="USP_3"/>
    <property type="match status" value="1"/>
</dbReference>
<evidence type="ECO:0000256" key="3">
    <source>
        <dbReference type="ARBA" id="ARBA00022670"/>
    </source>
</evidence>
<dbReference type="InterPro" id="IPR001394">
    <property type="entry name" value="Peptidase_C19_UCH"/>
</dbReference>
<name>A0A7S1FB39_NOCSC</name>
<dbReference type="Pfam" id="PF00443">
    <property type="entry name" value="UCH"/>
    <property type="match status" value="1"/>
</dbReference>
<organism evidence="11">
    <name type="scientific">Noctiluca scintillans</name>
    <name type="common">Sea sparkle</name>
    <name type="synonym">Red tide dinoflagellate</name>
    <dbReference type="NCBI Taxonomy" id="2966"/>
    <lineage>
        <taxon>Eukaryota</taxon>
        <taxon>Sar</taxon>
        <taxon>Alveolata</taxon>
        <taxon>Dinophyceae</taxon>
        <taxon>Noctilucales</taxon>
        <taxon>Noctilucaceae</taxon>
        <taxon>Noctiluca</taxon>
    </lineage>
</organism>
<keyword evidence="3 7" id="KW-0645">Protease</keyword>
<evidence type="ECO:0000256" key="4">
    <source>
        <dbReference type="ARBA" id="ARBA00022786"/>
    </source>
</evidence>